<dbReference type="AlphaFoldDB" id="A0A916RZK9"/>
<dbReference type="EMBL" id="BMIF01000010">
    <property type="protein sequence ID" value="GGA75291.1"/>
    <property type="molecule type" value="Genomic_DNA"/>
</dbReference>
<dbReference type="InterPro" id="IPR009057">
    <property type="entry name" value="Homeodomain-like_sf"/>
</dbReference>
<evidence type="ECO:0000256" key="2">
    <source>
        <dbReference type="PROSITE-ProRule" id="PRU00335"/>
    </source>
</evidence>
<evidence type="ECO:0000256" key="3">
    <source>
        <dbReference type="SAM" id="MobiDB-lite"/>
    </source>
</evidence>
<gene>
    <name evidence="5" type="ORF">GCM10011385_31650</name>
</gene>
<dbReference type="PANTHER" id="PTHR30055">
    <property type="entry name" value="HTH-TYPE TRANSCRIPTIONAL REGULATOR RUTR"/>
    <property type="match status" value="1"/>
</dbReference>
<feature type="domain" description="HTH tetR-type" evidence="4">
    <location>
        <begin position="25"/>
        <end position="85"/>
    </location>
</feature>
<dbReference type="Pfam" id="PF00440">
    <property type="entry name" value="TetR_N"/>
    <property type="match status" value="1"/>
</dbReference>
<evidence type="ECO:0000313" key="5">
    <source>
        <dbReference type="EMBL" id="GGA75291.1"/>
    </source>
</evidence>
<proteinExistence type="predicted"/>
<dbReference type="PRINTS" id="PR00455">
    <property type="entry name" value="HTHTETR"/>
</dbReference>
<organism evidence="5 6">
    <name type="scientific">Nitratireductor aestuarii</name>
    <dbReference type="NCBI Taxonomy" id="1735103"/>
    <lineage>
        <taxon>Bacteria</taxon>
        <taxon>Pseudomonadati</taxon>
        <taxon>Pseudomonadota</taxon>
        <taxon>Alphaproteobacteria</taxon>
        <taxon>Hyphomicrobiales</taxon>
        <taxon>Phyllobacteriaceae</taxon>
        <taxon>Nitratireductor</taxon>
    </lineage>
</organism>
<dbReference type="Proteomes" id="UP000636264">
    <property type="component" value="Unassembled WGS sequence"/>
</dbReference>
<evidence type="ECO:0000256" key="1">
    <source>
        <dbReference type="ARBA" id="ARBA00023125"/>
    </source>
</evidence>
<feature type="DNA-binding region" description="H-T-H motif" evidence="2">
    <location>
        <begin position="48"/>
        <end position="67"/>
    </location>
</feature>
<keyword evidence="1 2" id="KW-0238">DNA-binding</keyword>
<keyword evidence="6" id="KW-1185">Reference proteome</keyword>
<sequence length="240" mass="26026">MEPLETRVNRTSPLASNRKISRKTEGVQSAILAAAGSIFAEKGYNLTKLSDISDKIGTHVTALRYHFPSKDAIAEAIVNRTTQAFMDHLRKTLAELGSDATSREKIAAAIRSYMHVASEKRVDIIAHGNIVNQLPQEARMGHFALLREFLDIWRDLIGEAAQRGELAPGISASVATQVVLGSVIWTREWYRPELGAPERIAAEMTKVLLGGLISEPAQAKETNPSGKAQAADSLAGASEK</sequence>
<dbReference type="GO" id="GO:0000976">
    <property type="term" value="F:transcription cis-regulatory region binding"/>
    <property type="evidence" value="ECO:0007669"/>
    <property type="project" value="TreeGrafter"/>
</dbReference>
<dbReference type="Gene3D" id="1.10.357.10">
    <property type="entry name" value="Tetracycline Repressor, domain 2"/>
    <property type="match status" value="1"/>
</dbReference>
<feature type="region of interest" description="Disordered" evidence="3">
    <location>
        <begin position="1"/>
        <end position="21"/>
    </location>
</feature>
<dbReference type="Gene3D" id="1.10.10.60">
    <property type="entry name" value="Homeodomain-like"/>
    <property type="match status" value="1"/>
</dbReference>
<dbReference type="PROSITE" id="PS50977">
    <property type="entry name" value="HTH_TETR_2"/>
    <property type="match status" value="1"/>
</dbReference>
<reference evidence="5" key="1">
    <citation type="journal article" date="2014" name="Int. J. Syst. Evol. Microbiol.">
        <title>Complete genome sequence of Corynebacterium casei LMG S-19264T (=DSM 44701T), isolated from a smear-ripened cheese.</title>
        <authorList>
            <consortium name="US DOE Joint Genome Institute (JGI-PGF)"/>
            <person name="Walter F."/>
            <person name="Albersmeier A."/>
            <person name="Kalinowski J."/>
            <person name="Ruckert C."/>
        </authorList>
    </citation>
    <scope>NUCLEOTIDE SEQUENCE</scope>
    <source>
        <strain evidence="5">CGMCC 1.15320</strain>
    </source>
</reference>
<dbReference type="GO" id="GO:0003700">
    <property type="term" value="F:DNA-binding transcription factor activity"/>
    <property type="evidence" value="ECO:0007669"/>
    <property type="project" value="TreeGrafter"/>
</dbReference>
<feature type="region of interest" description="Disordered" evidence="3">
    <location>
        <begin position="218"/>
        <end position="240"/>
    </location>
</feature>
<dbReference type="PANTHER" id="PTHR30055:SF226">
    <property type="entry name" value="HTH-TYPE TRANSCRIPTIONAL REGULATOR PKSA"/>
    <property type="match status" value="1"/>
</dbReference>
<dbReference type="InterPro" id="IPR041490">
    <property type="entry name" value="KstR2_TetR_C"/>
</dbReference>
<protein>
    <submittedName>
        <fullName evidence="5">TetR family transcriptional regulator</fullName>
    </submittedName>
</protein>
<dbReference type="SUPFAM" id="SSF46689">
    <property type="entry name" value="Homeodomain-like"/>
    <property type="match status" value="1"/>
</dbReference>
<dbReference type="InterPro" id="IPR036271">
    <property type="entry name" value="Tet_transcr_reg_TetR-rel_C_sf"/>
</dbReference>
<dbReference type="InterPro" id="IPR001647">
    <property type="entry name" value="HTH_TetR"/>
</dbReference>
<evidence type="ECO:0000313" key="6">
    <source>
        <dbReference type="Proteomes" id="UP000636264"/>
    </source>
</evidence>
<reference evidence="5" key="2">
    <citation type="submission" date="2020-09" db="EMBL/GenBank/DDBJ databases">
        <authorList>
            <person name="Sun Q."/>
            <person name="Zhou Y."/>
        </authorList>
    </citation>
    <scope>NUCLEOTIDE SEQUENCE</scope>
    <source>
        <strain evidence="5">CGMCC 1.15320</strain>
    </source>
</reference>
<dbReference type="Pfam" id="PF17932">
    <property type="entry name" value="TetR_C_24"/>
    <property type="match status" value="1"/>
</dbReference>
<comment type="caution">
    <text evidence="5">The sequence shown here is derived from an EMBL/GenBank/DDBJ whole genome shotgun (WGS) entry which is preliminary data.</text>
</comment>
<dbReference type="InterPro" id="IPR050109">
    <property type="entry name" value="HTH-type_TetR-like_transc_reg"/>
</dbReference>
<dbReference type="SUPFAM" id="SSF48498">
    <property type="entry name" value="Tetracyclin repressor-like, C-terminal domain"/>
    <property type="match status" value="1"/>
</dbReference>
<accession>A0A916RZK9</accession>
<evidence type="ECO:0000259" key="4">
    <source>
        <dbReference type="PROSITE" id="PS50977"/>
    </source>
</evidence>
<name>A0A916RZK9_9HYPH</name>